<dbReference type="EMBL" id="VBOS01000489">
    <property type="protein sequence ID" value="TMQ48257.1"/>
    <property type="molecule type" value="Genomic_DNA"/>
</dbReference>
<name>A0A538SA67_UNCEI</name>
<dbReference type="AlphaFoldDB" id="A0A538SA67"/>
<gene>
    <name evidence="1" type="ORF">E6K72_13265</name>
</gene>
<evidence type="ECO:0000313" key="1">
    <source>
        <dbReference type="EMBL" id="TMQ48257.1"/>
    </source>
</evidence>
<protein>
    <submittedName>
        <fullName evidence="1">Uncharacterized protein</fullName>
    </submittedName>
</protein>
<comment type="caution">
    <text evidence="1">The sequence shown here is derived from an EMBL/GenBank/DDBJ whole genome shotgun (WGS) entry which is preliminary data.</text>
</comment>
<accession>A0A538SA67</accession>
<evidence type="ECO:0000313" key="2">
    <source>
        <dbReference type="Proteomes" id="UP000317716"/>
    </source>
</evidence>
<proteinExistence type="predicted"/>
<reference evidence="1 2" key="1">
    <citation type="journal article" date="2019" name="Nat. Microbiol.">
        <title>Mediterranean grassland soil C-N compound turnover is dependent on rainfall and depth, and is mediated by genomically divergent microorganisms.</title>
        <authorList>
            <person name="Diamond S."/>
            <person name="Andeer P.F."/>
            <person name="Li Z."/>
            <person name="Crits-Christoph A."/>
            <person name="Burstein D."/>
            <person name="Anantharaman K."/>
            <person name="Lane K.R."/>
            <person name="Thomas B.C."/>
            <person name="Pan C."/>
            <person name="Northen T.R."/>
            <person name="Banfield J.F."/>
        </authorList>
    </citation>
    <scope>NUCLEOTIDE SEQUENCE [LARGE SCALE GENOMIC DNA]</scope>
    <source>
        <strain evidence="1">WS_2</strain>
    </source>
</reference>
<dbReference type="Proteomes" id="UP000317716">
    <property type="component" value="Unassembled WGS sequence"/>
</dbReference>
<sequence>MTPHARRNVRSIAWAVAIGLAALSLCGCFNPFNPLIAKNRVGATDPPPYPSRADLVVRLFEWCWDHRSIAEYEEIFTDDFQFEFAATDTAGNAFRDRALTRFDEIETARHLFVGGGSSPPANSITLQLDQNLITQPDSRRGRSNDYTHFKLIVTSVVLRIKTDEEEFQVTGAARFFLVRGDSALIPAELQARGFRSDSTRWYIQRWEDETVGSGPVANSAVRARGGAWLAARRPGSEGSRAVSRDAVQSPPLDVTWGFVKRVFYPTGR</sequence>
<organism evidence="1 2">
    <name type="scientific">Eiseniibacteriota bacterium</name>
    <dbReference type="NCBI Taxonomy" id="2212470"/>
    <lineage>
        <taxon>Bacteria</taxon>
        <taxon>Candidatus Eiseniibacteriota</taxon>
    </lineage>
</organism>
<dbReference type="PROSITE" id="PS51257">
    <property type="entry name" value="PROKAR_LIPOPROTEIN"/>
    <property type="match status" value="1"/>
</dbReference>